<dbReference type="Pfam" id="PF10135">
    <property type="entry name" value="Rod-binding"/>
    <property type="match status" value="1"/>
</dbReference>
<accession>A0A7S8J0C8</accession>
<reference evidence="2 3" key="1">
    <citation type="journal article" date="2020" name="ISME J.">
        <title>Enrichment and physiological characterization of a novel comammox Nitrospira indicates ammonium inhibition of complete nitrification.</title>
        <authorList>
            <person name="Sakoula D."/>
            <person name="Koch H."/>
            <person name="Frank J."/>
            <person name="Jetten M.S.M."/>
            <person name="van Kessel M.A.H.J."/>
            <person name="Lucker S."/>
        </authorList>
    </citation>
    <scope>NUCLEOTIDE SEQUENCE [LARGE SCALE GENOMIC DNA]</scope>
    <source>
        <strain evidence="2">Comreactor17</strain>
    </source>
</reference>
<sequence length="132" mass="14665">MINNVNPSHSDDSKWGSIPLHADPTWNISTGHLDHQLNSLKVNDIDENREQLIQAGRQFEAYFISYLLKVMRETVPEGTIASKQGAYFYSFYDQEIGVRAADSGGIGIAKMVQEYADKHFSLSPVKSSSSVG</sequence>
<feature type="domain" description="Flagellar protein FlgJ N-terminal" evidence="1">
    <location>
        <begin position="69"/>
        <end position="112"/>
    </location>
</feature>
<dbReference type="AlphaFoldDB" id="A0A7S8J0C8"/>
<gene>
    <name evidence="2" type="ORF">Nkreftii_002634</name>
</gene>
<evidence type="ECO:0000259" key="1">
    <source>
        <dbReference type="Pfam" id="PF10135"/>
    </source>
</evidence>
<organism evidence="2 3">
    <name type="scientific">Candidatus Nitrospira kreftii</name>
    <dbReference type="NCBI Taxonomy" id="2652173"/>
    <lineage>
        <taxon>Bacteria</taxon>
        <taxon>Pseudomonadati</taxon>
        <taxon>Nitrospirota</taxon>
        <taxon>Nitrospiria</taxon>
        <taxon>Nitrospirales</taxon>
        <taxon>Nitrospiraceae</taxon>
        <taxon>Nitrospira</taxon>
    </lineage>
</organism>
<dbReference type="Proteomes" id="UP000593737">
    <property type="component" value="Chromosome"/>
</dbReference>
<evidence type="ECO:0000313" key="3">
    <source>
        <dbReference type="Proteomes" id="UP000593737"/>
    </source>
</evidence>
<proteinExistence type="predicted"/>
<dbReference type="EMBL" id="CP047423">
    <property type="protein sequence ID" value="QPD04860.1"/>
    <property type="molecule type" value="Genomic_DNA"/>
</dbReference>
<protein>
    <recommendedName>
        <fullName evidence="1">Flagellar protein FlgJ N-terminal domain-containing protein</fullName>
    </recommendedName>
</protein>
<evidence type="ECO:0000313" key="2">
    <source>
        <dbReference type="EMBL" id="QPD04860.1"/>
    </source>
</evidence>
<dbReference type="KEGG" id="nkf:Nkreftii_002634"/>
<dbReference type="InterPro" id="IPR019301">
    <property type="entry name" value="Flagellar_prot_FlgJ_N"/>
</dbReference>
<name>A0A7S8J0C8_9BACT</name>